<dbReference type="PANTHER" id="PTHR35986:SF1">
    <property type="entry name" value="OS10G0430800 PROTEIN"/>
    <property type="match status" value="1"/>
</dbReference>
<dbReference type="AlphaFoldDB" id="A0A8R7UM78"/>
<reference evidence="2" key="1">
    <citation type="journal article" date="2013" name="Nature">
        <title>Draft genome of the wheat A-genome progenitor Triticum urartu.</title>
        <authorList>
            <person name="Ling H.Q."/>
            <person name="Zhao S."/>
            <person name="Liu D."/>
            <person name="Wang J."/>
            <person name="Sun H."/>
            <person name="Zhang C."/>
            <person name="Fan H."/>
            <person name="Li D."/>
            <person name="Dong L."/>
            <person name="Tao Y."/>
            <person name="Gao C."/>
            <person name="Wu H."/>
            <person name="Li Y."/>
            <person name="Cui Y."/>
            <person name="Guo X."/>
            <person name="Zheng S."/>
            <person name="Wang B."/>
            <person name="Yu K."/>
            <person name="Liang Q."/>
            <person name="Yang W."/>
            <person name="Lou X."/>
            <person name="Chen J."/>
            <person name="Feng M."/>
            <person name="Jian J."/>
            <person name="Zhang X."/>
            <person name="Luo G."/>
            <person name="Jiang Y."/>
            <person name="Liu J."/>
            <person name="Wang Z."/>
            <person name="Sha Y."/>
            <person name="Zhang B."/>
            <person name="Wu H."/>
            <person name="Tang D."/>
            <person name="Shen Q."/>
            <person name="Xue P."/>
            <person name="Zou S."/>
            <person name="Wang X."/>
            <person name="Liu X."/>
            <person name="Wang F."/>
            <person name="Yang Y."/>
            <person name="An X."/>
            <person name="Dong Z."/>
            <person name="Zhang K."/>
            <person name="Zhang X."/>
            <person name="Luo M.C."/>
            <person name="Dvorak J."/>
            <person name="Tong Y."/>
            <person name="Wang J."/>
            <person name="Yang H."/>
            <person name="Li Z."/>
            <person name="Wang D."/>
            <person name="Zhang A."/>
            <person name="Wang J."/>
        </authorList>
    </citation>
    <scope>NUCLEOTIDE SEQUENCE</scope>
    <source>
        <strain evidence="2">cv. G1812</strain>
    </source>
</reference>
<evidence type="ECO:0000313" key="2">
    <source>
        <dbReference type="Proteomes" id="UP000015106"/>
    </source>
</evidence>
<name>A0A8R7UM78_TRIUA</name>
<reference evidence="1" key="2">
    <citation type="submission" date="2018-03" db="EMBL/GenBank/DDBJ databases">
        <title>The Triticum urartu genome reveals the dynamic nature of wheat genome evolution.</title>
        <authorList>
            <person name="Ling H."/>
            <person name="Ma B."/>
            <person name="Shi X."/>
            <person name="Liu H."/>
            <person name="Dong L."/>
            <person name="Sun H."/>
            <person name="Cao Y."/>
            <person name="Gao Q."/>
            <person name="Zheng S."/>
            <person name="Li Y."/>
            <person name="Yu Y."/>
            <person name="Du H."/>
            <person name="Qi M."/>
            <person name="Li Y."/>
            <person name="Yu H."/>
            <person name="Cui Y."/>
            <person name="Wang N."/>
            <person name="Chen C."/>
            <person name="Wu H."/>
            <person name="Zhao Y."/>
            <person name="Zhang J."/>
            <person name="Li Y."/>
            <person name="Zhou W."/>
            <person name="Zhang B."/>
            <person name="Hu W."/>
            <person name="Eijk M."/>
            <person name="Tang J."/>
            <person name="Witsenboer H."/>
            <person name="Zhao S."/>
            <person name="Li Z."/>
            <person name="Zhang A."/>
            <person name="Wang D."/>
            <person name="Liang C."/>
        </authorList>
    </citation>
    <scope>NUCLEOTIDE SEQUENCE [LARGE SCALE GENOMIC DNA]</scope>
    <source>
        <strain evidence="1">cv. G1812</strain>
    </source>
</reference>
<reference evidence="1" key="3">
    <citation type="submission" date="2022-06" db="UniProtKB">
        <authorList>
            <consortium name="EnsemblPlants"/>
        </authorList>
    </citation>
    <scope>IDENTIFICATION</scope>
</reference>
<accession>A0A8R7UM78</accession>
<keyword evidence="2" id="KW-1185">Reference proteome</keyword>
<proteinExistence type="predicted"/>
<protein>
    <submittedName>
        <fullName evidence="1">Uncharacterized protein</fullName>
    </submittedName>
</protein>
<dbReference type="EnsemblPlants" id="TuG1812G0500004032.01.T01">
    <property type="protein sequence ID" value="TuG1812G0500004032.01.T01"/>
    <property type="gene ID" value="TuG1812G0500004032.01"/>
</dbReference>
<sequence>MNPKELFGLFVGKERGEAIQDLEISLRAKGSLTQAEDATLRKFSTAADVAYAASSTFFTLPLCFSINKAHKLLAIPPPHRLLTLAYSAGGACVLGKLTYYQCHYGFALNILNDGEERIKMELANIILTKHSNEKSLVKAVKRHFIAEHLFSDQHQDGPLFSWRQRHSYVDSSFVEREKETEANNSAVARSISGQTIVDTIEKDPLACIGSPDINKLSVDKSTILTRQQLQAHRS</sequence>
<organism evidence="1 2">
    <name type="scientific">Triticum urartu</name>
    <name type="common">Red wild einkorn</name>
    <name type="synonym">Crithodium urartu</name>
    <dbReference type="NCBI Taxonomy" id="4572"/>
    <lineage>
        <taxon>Eukaryota</taxon>
        <taxon>Viridiplantae</taxon>
        <taxon>Streptophyta</taxon>
        <taxon>Embryophyta</taxon>
        <taxon>Tracheophyta</taxon>
        <taxon>Spermatophyta</taxon>
        <taxon>Magnoliopsida</taxon>
        <taxon>Liliopsida</taxon>
        <taxon>Poales</taxon>
        <taxon>Poaceae</taxon>
        <taxon>BOP clade</taxon>
        <taxon>Pooideae</taxon>
        <taxon>Triticodae</taxon>
        <taxon>Triticeae</taxon>
        <taxon>Triticinae</taxon>
        <taxon>Triticum</taxon>
    </lineage>
</organism>
<dbReference type="Gramene" id="TuG1812G0500004032.01.T01">
    <property type="protein sequence ID" value="TuG1812G0500004032.01.T01"/>
    <property type="gene ID" value="TuG1812G0500004032.01"/>
</dbReference>
<dbReference type="Proteomes" id="UP000015106">
    <property type="component" value="Chromosome 5"/>
</dbReference>
<evidence type="ECO:0000313" key="1">
    <source>
        <dbReference type="EnsemblPlants" id="TuG1812G0500004032.01.T01"/>
    </source>
</evidence>
<dbReference type="PANTHER" id="PTHR35986">
    <property type="entry name" value="EXPRESSED PROTEIN"/>
    <property type="match status" value="1"/>
</dbReference>